<accession>A0A5J5EM92</accession>
<gene>
    <name evidence="2" type="ORF">FN846DRAFT_911349</name>
</gene>
<organism evidence="2 3">
    <name type="scientific">Sphaerosporella brunnea</name>
    <dbReference type="NCBI Taxonomy" id="1250544"/>
    <lineage>
        <taxon>Eukaryota</taxon>
        <taxon>Fungi</taxon>
        <taxon>Dikarya</taxon>
        <taxon>Ascomycota</taxon>
        <taxon>Pezizomycotina</taxon>
        <taxon>Pezizomycetes</taxon>
        <taxon>Pezizales</taxon>
        <taxon>Pyronemataceae</taxon>
        <taxon>Sphaerosporella</taxon>
    </lineage>
</organism>
<proteinExistence type="predicted"/>
<evidence type="ECO:0000313" key="3">
    <source>
        <dbReference type="Proteomes" id="UP000326924"/>
    </source>
</evidence>
<dbReference type="AlphaFoldDB" id="A0A5J5EM92"/>
<dbReference type="EMBL" id="VXIS01000243">
    <property type="protein sequence ID" value="KAA8895808.1"/>
    <property type="molecule type" value="Genomic_DNA"/>
</dbReference>
<dbReference type="InParanoid" id="A0A5J5EM92"/>
<keyword evidence="3" id="KW-1185">Reference proteome</keyword>
<name>A0A5J5EM92_9PEZI</name>
<evidence type="ECO:0000313" key="2">
    <source>
        <dbReference type="EMBL" id="KAA8895808.1"/>
    </source>
</evidence>
<comment type="caution">
    <text evidence="2">The sequence shown here is derived from an EMBL/GenBank/DDBJ whole genome shotgun (WGS) entry which is preliminary data.</text>
</comment>
<protein>
    <submittedName>
        <fullName evidence="2">Uncharacterized protein</fullName>
    </submittedName>
</protein>
<sequence>MSTMLEEYKSNVDSLQPSGAAARIVIDWLFDVVPASTTITNYMCSLLQWTGVGSGADSHTTQAALPHWYSMVGPCVFCTIPLDLDPKKAKFMVSTSPCDMKGIHHCCSVKPVGVQGQKGPIVYTPQAIDEGPGRQERAPVASTGMDQEMKFRFNPVSTHFNPGKIGSRSFQFNPETAEFTPDKFKNLNGWNLRVPQVPAALPKAATGSAGHTPPSADRWIAGNDVYACTPTQESLTASCETKHQWKAVLTEVSNQVKIFDRFRCIYRPGVDEVKKTKNLYDFGTHMVSLGMPSVWSCKIREGPPSPLKRREQDDRWAAKQQSQRDQDVRETRNEGQLQALPGRVKYMLDQKLKAILAANPNDKCFCLHLSESCLECRLRTPTRNLDSEPRLLSKRVPWATPTYLWILPVAEALQDLNPSHNSSLTHYRKRNTCAIGMTLKKLYTK</sequence>
<evidence type="ECO:0000256" key="1">
    <source>
        <dbReference type="SAM" id="MobiDB-lite"/>
    </source>
</evidence>
<reference evidence="2 3" key="1">
    <citation type="submission" date="2019-09" db="EMBL/GenBank/DDBJ databases">
        <title>Draft genome of the ectomycorrhizal ascomycete Sphaerosporella brunnea.</title>
        <authorList>
            <consortium name="DOE Joint Genome Institute"/>
            <person name="Benucci G.M."/>
            <person name="Marozzi G."/>
            <person name="Antonielli L."/>
            <person name="Sanchez S."/>
            <person name="Marco P."/>
            <person name="Wang X."/>
            <person name="Falini L.B."/>
            <person name="Barry K."/>
            <person name="Haridas S."/>
            <person name="Lipzen A."/>
            <person name="Labutti K."/>
            <person name="Grigoriev I.V."/>
            <person name="Murat C."/>
            <person name="Martin F."/>
            <person name="Albertini E."/>
            <person name="Donnini D."/>
            <person name="Bonito G."/>
        </authorList>
    </citation>
    <scope>NUCLEOTIDE SEQUENCE [LARGE SCALE GENOMIC DNA]</scope>
    <source>
        <strain evidence="2 3">Sb_GMNB300</strain>
    </source>
</reference>
<feature type="compositionally biased region" description="Basic and acidic residues" evidence="1">
    <location>
        <begin position="308"/>
        <end position="333"/>
    </location>
</feature>
<dbReference type="Proteomes" id="UP000326924">
    <property type="component" value="Unassembled WGS sequence"/>
</dbReference>
<feature type="region of interest" description="Disordered" evidence="1">
    <location>
        <begin position="301"/>
        <end position="335"/>
    </location>
</feature>